<name>A0A076VFQ6_PSESB</name>
<evidence type="ECO:0000313" key="2">
    <source>
        <dbReference type="EMBL" id="AIK29197.1"/>
    </source>
</evidence>
<dbReference type="InterPro" id="IPR004860">
    <property type="entry name" value="LAGLIDADG_dom"/>
</dbReference>
<dbReference type="RefSeq" id="YP_009054709.1">
    <property type="nucleotide sequence ID" value="NC_024763.1"/>
</dbReference>
<accession>A0A076VFQ6</accession>
<evidence type="ECO:0000259" key="1">
    <source>
        <dbReference type="Pfam" id="PF03161"/>
    </source>
</evidence>
<keyword evidence="2" id="KW-0378">Hydrolase</keyword>
<protein>
    <submittedName>
        <fullName evidence="2">Hypothetical LAGLIDADG homing endonuclease</fullName>
    </submittedName>
</protein>
<geneLocation type="mitochondrion" evidence="2"/>
<dbReference type="GeneID" id="20160369"/>
<reference evidence="2" key="1">
    <citation type="journal article" date="2014" name="Genome Biol. Evol.">
        <title>Gene arrangement convergence, diverse intron content, and genetic code modifications in mitochondrial genomes of Sphaeropleales (Chlorophyta).</title>
        <authorList>
            <person name="Fucikova K."/>
            <person name="Lewis P.O."/>
            <person name="Gonzalez-Halphen D."/>
            <person name="Lewis L.A."/>
        </authorList>
    </citation>
    <scope>NUCLEOTIDE SEQUENCE</scope>
    <source>
        <strain evidence="2">SAG 2137</strain>
    </source>
</reference>
<dbReference type="Gene3D" id="3.10.28.10">
    <property type="entry name" value="Homing endonucleases"/>
    <property type="match status" value="2"/>
</dbReference>
<dbReference type="AlphaFoldDB" id="A0A076VFQ6"/>
<dbReference type="SUPFAM" id="SSF55608">
    <property type="entry name" value="Homing endonucleases"/>
    <property type="match status" value="1"/>
</dbReference>
<gene>
    <name evidence="2" type="primary">cob</name>
    <name evidence="2" type="ORF">EP50_g07</name>
</gene>
<sequence>ELSCFEKTICPKWLCAAFYAPRIPANKRIGPHSYEVLCFIHGALLGDAHAERHGNGTRISFHHSSRQVSFLKWMQKYLGKKGYCSLTPKKLSKQIGKGGKIYYSMKFHTWTFQSFDWIRESFYKNGVKTISPSLERYLSPLAIAVWVMGDGHYTGRGLRLQTNCFVSSDVKKLALLLTQKYGWKVSIHQQNNTSVLYIWKTSMPNVASVIGPYMETSMKRKLGAHVLLFLKLFSNSKEFETVLMKLP</sequence>
<keyword evidence="2" id="KW-0255">Endonuclease</keyword>
<feature type="domain" description="Homing endonuclease LAGLIDADG" evidence="1">
    <location>
        <begin position="39"/>
        <end position="204"/>
    </location>
</feature>
<keyword evidence="2" id="KW-0496">Mitochondrion</keyword>
<dbReference type="Pfam" id="PF03161">
    <property type="entry name" value="LAGLIDADG_2"/>
    <property type="match status" value="1"/>
</dbReference>
<keyword evidence="2" id="KW-0540">Nuclease</keyword>
<dbReference type="GO" id="GO:0004519">
    <property type="term" value="F:endonuclease activity"/>
    <property type="evidence" value="ECO:0007669"/>
    <property type="project" value="UniProtKB-KW"/>
</dbReference>
<feature type="non-terminal residue" evidence="2">
    <location>
        <position position="1"/>
    </location>
</feature>
<dbReference type="EMBL" id="KJ806273">
    <property type="protein sequence ID" value="AIK29197.1"/>
    <property type="molecule type" value="Genomic_DNA"/>
</dbReference>
<proteinExistence type="predicted"/>
<organism evidence="2">
    <name type="scientific">Pseudomuriella schumacherensis</name>
    <name type="common">Green alga</name>
    <dbReference type="NCBI Taxonomy" id="889459"/>
    <lineage>
        <taxon>Eukaryota</taxon>
        <taxon>Viridiplantae</taxon>
        <taxon>Chlorophyta</taxon>
        <taxon>core chlorophytes</taxon>
        <taxon>Chlorophyceae</taxon>
        <taxon>CS clade</taxon>
        <taxon>Sphaeropleales</taxon>
        <taxon>Pseudomuriellaceae</taxon>
        <taxon>Pseudomuriella</taxon>
    </lineage>
</organism>
<dbReference type="InterPro" id="IPR027434">
    <property type="entry name" value="Homing_endonucl"/>
</dbReference>